<accession>A0AAV9CRY5</accession>
<organism evidence="2 3">
    <name type="scientific">Acorus calamus</name>
    <name type="common">Sweet flag</name>
    <dbReference type="NCBI Taxonomy" id="4465"/>
    <lineage>
        <taxon>Eukaryota</taxon>
        <taxon>Viridiplantae</taxon>
        <taxon>Streptophyta</taxon>
        <taxon>Embryophyta</taxon>
        <taxon>Tracheophyta</taxon>
        <taxon>Spermatophyta</taxon>
        <taxon>Magnoliopsida</taxon>
        <taxon>Liliopsida</taxon>
        <taxon>Acoraceae</taxon>
        <taxon>Acorus</taxon>
    </lineage>
</organism>
<dbReference type="EMBL" id="JAUJYO010000017">
    <property type="protein sequence ID" value="KAK1291913.1"/>
    <property type="molecule type" value="Genomic_DNA"/>
</dbReference>
<reference evidence="2" key="1">
    <citation type="journal article" date="2023" name="Nat. Commun.">
        <title>Diploid and tetraploid genomes of Acorus and the evolution of monocots.</title>
        <authorList>
            <person name="Ma L."/>
            <person name="Liu K.W."/>
            <person name="Li Z."/>
            <person name="Hsiao Y.Y."/>
            <person name="Qi Y."/>
            <person name="Fu T."/>
            <person name="Tang G.D."/>
            <person name="Zhang D."/>
            <person name="Sun W.H."/>
            <person name="Liu D.K."/>
            <person name="Li Y."/>
            <person name="Chen G.Z."/>
            <person name="Liu X.D."/>
            <person name="Liao X.Y."/>
            <person name="Jiang Y.T."/>
            <person name="Yu X."/>
            <person name="Hao Y."/>
            <person name="Huang J."/>
            <person name="Zhao X.W."/>
            <person name="Ke S."/>
            <person name="Chen Y.Y."/>
            <person name="Wu W.L."/>
            <person name="Hsu J.L."/>
            <person name="Lin Y.F."/>
            <person name="Huang M.D."/>
            <person name="Li C.Y."/>
            <person name="Huang L."/>
            <person name="Wang Z.W."/>
            <person name="Zhao X."/>
            <person name="Zhong W.Y."/>
            <person name="Peng D.H."/>
            <person name="Ahmad S."/>
            <person name="Lan S."/>
            <person name="Zhang J.S."/>
            <person name="Tsai W.C."/>
            <person name="Van de Peer Y."/>
            <person name="Liu Z.J."/>
        </authorList>
    </citation>
    <scope>NUCLEOTIDE SEQUENCE</scope>
    <source>
        <strain evidence="2">CP</strain>
    </source>
</reference>
<evidence type="ECO:0000256" key="1">
    <source>
        <dbReference type="SAM" id="MobiDB-lite"/>
    </source>
</evidence>
<reference evidence="2" key="2">
    <citation type="submission" date="2023-06" db="EMBL/GenBank/DDBJ databases">
        <authorList>
            <person name="Ma L."/>
            <person name="Liu K.-W."/>
            <person name="Li Z."/>
            <person name="Hsiao Y.-Y."/>
            <person name="Qi Y."/>
            <person name="Fu T."/>
            <person name="Tang G."/>
            <person name="Zhang D."/>
            <person name="Sun W.-H."/>
            <person name="Liu D.-K."/>
            <person name="Li Y."/>
            <person name="Chen G.-Z."/>
            <person name="Liu X.-D."/>
            <person name="Liao X.-Y."/>
            <person name="Jiang Y.-T."/>
            <person name="Yu X."/>
            <person name="Hao Y."/>
            <person name="Huang J."/>
            <person name="Zhao X.-W."/>
            <person name="Ke S."/>
            <person name="Chen Y.-Y."/>
            <person name="Wu W.-L."/>
            <person name="Hsu J.-L."/>
            <person name="Lin Y.-F."/>
            <person name="Huang M.-D."/>
            <person name="Li C.-Y."/>
            <person name="Huang L."/>
            <person name="Wang Z.-W."/>
            <person name="Zhao X."/>
            <person name="Zhong W.-Y."/>
            <person name="Peng D.-H."/>
            <person name="Ahmad S."/>
            <person name="Lan S."/>
            <person name="Zhang J.-S."/>
            <person name="Tsai W.-C."/>
            <person name="Van De Peer Y."/>
            <person name="Liu Z.-J."/>
        </authorList>
    </citation>
    <scope>NUCLEOTIDE SEQUENCE</scope>
    <source>
        <strain evidence="2">CP</strain>
        <tissue evidence="2">Leaves</tissue>
    </source>
</reference>
<gene>
    <name evidence="2" type="ORF">QJS10_CPB17g00782</name>
</gene>
<feature type="region of interest" description="Disordered" evidence="1">
    <location>
        <begin position="1"/>
        <end position="21"/>
    </location>
</feature>
<evidence type="ECO:0000313" key="3">
    <source>
        <dbReference type="Proteomes" id="UP001180020"/>
    </source>
</evidence>
<dbReference type="Proteomes" id="UP001180020">
    <property type="component" value="Unassembled WGS sequence"/>
</dbReference>
<feature type="compositionally biased region" description="Basic residues" evidence="1">
    <location>
        <begin position="10"/>
        <end position="21"/>
    </location>
</feature>
<dbReference type="AlphaFoldDB" id="A0AAV9CRY5"/>
<protein>
    <submittedName>
        <fullName evidence="2">Uncharacterized protein</fullName>
    </submittedName>
</protein>
<comment type="caution">
    <text evidence="2">The sequence shown here is derived from an EMBL/GenBank/DDBJ whole genome shotgun (WGS) entry which is preliminary data.</text>
</comment>
<proteinExistence type="predicted"/>
<keyword evidence="3" id="KW-1185">Reference proteome</keyword>
<sequence length="82" mass="9241">MTTRGTNQRGNHHQKNNIKAKTKQFLSIPFKNIINNKCLFKPRTTTTSPTCAPTSSTDYSHGFLKSLIQSNAFYAPDCNVHQ</sequence>
<evidence type="ECO:0000313" key="2">
    <source>
        <dbReference type="EMBL" id="KAK1291913.1"/>
    </source>
</evidence>
<name>A0AAV9CRY5_ACOCL</name>